<evidence type="ECO:0000313" key="1">
    <source>
        <dbReference type="Ensembl" id="ENSAPLP00000023936.1"/>
    </source>
</evidence>
<reference evidence="1" key="2">
    <citation type="submission" date="2025-08" db="UniProtKB">
        <authorList>
            <consortium name="Ensembl"/>
        </authorList>
    </citation>
    <scope>IDENTIFICATION</scope>
</reference>
<organism evidence="1 2">
    <name type="scientific">Anas platyrhynchos platyrhynchos</name>
    <name type="common">Northern mallard</name>
    <dbReference type="NCBI Taxonomy" id="8840"/>
    <lineage>
        <taxon>Eukaryota</taxon>
        <taxon>Metazoa</taxon>
        <taxon>Chordata</taxon>
        <taxon>Craniata</taxon>
        <taxon>Vertebrata</taxon>
        <taxon>Euteleostomi</taxon>
        <taxon>Archelosauria</taxon>
        <taxon>Archosauria</taxon>
        <taxon>Dinosauria</taxon>
        <taxon>Saurischia</taxon>
        <taxon>Theropoda</taxon>
        <taxon>Coelurosauria</taxon>
        <taxon>Aves</taxon>
        <taxon>Neognathae</taxon>
        <taxon>Galloanserae</taxon>
        <taxon>Anseriformes</taxon>
        <taxon>Anatidae</taxon>
        <taxon>Anatinae</taxon>
        <taxon>Anas</taxon>
    </lineage>
</organism>
<keyword evidence="2" id="KW-1185">Reference proteome</keyword>
<evidence type="ECO:0000313" key="2">
    <source>
        <dbReference type="Proteomes" id="UP000016666"/>
    </source>
</evidence>
<dbReference type="Proteomes" id="UP000016666">
    <property type="component" value="Chromosome 2"/>
</dbReference>
<accession>A0A493TDE0</accession>
<name>A0A493TDE0_ANAPP</name>
<dbReference type="AlphaFoldDB" id="A0A493TDE0"/>
<reference evidence="1" key="3">
    <citation type="submission" date="2025-09" db="UniProtKB">
        <authorList>
            <consortium name="Ensembl"/>
        </authorList>
    </citation>
    <scope>IDENTIFICATION</scope>
</reference>
<sequence length="104" mass="11291">LYTLQEMLQLRCLPTRRPSPAAQQPYGELGIGQVGAVVCLPSTVCSTADGHEHEAAVKQVRSAKSNRRAGKIPIQALLSETDGETRKETKWASGPRIHVLDCVL</sequence>
<proteinExistence type="predicted"/>
<dbReference type="Ensembl" id="ENSAPLT00000018302.1">
    <property type="protein sequence ID" value="ENSAPLP00000023936.1"/>
    <property type="gene ID" value="ENSAPLG00000027011.1"/>
</dbReference>
<reference evidence="1 2" key="1">
    <citation type="submission" date="2017-10" db="EMBL/GenBank/DDBJ databases">
        <title>A new Pekin duck reference genome.</title>
        <authorList>
            <person name="Hou Z.-C."/>
            <person name="Zhou Z.-K."/>
            <person name="Zhu F."/>
            <person name="Hou S.-S."/>
        </authorList>
    </citation>
    <scope>NUCLEOTIDE SEQUENCE [LARGE SCALE GENOMIC DNA]</scope>
</reference>
<protein>
    <submittedName>
        <fullName evidence="1">Uncharacterized protein</fullName>
    </submittedName>
</protein>